<dbReference type="InterPro" id="IPR039261">
    <property type="entry name" value="FNR_nucleotide-bd"/>
</dbReference>
<evidence type="ECO:0000313" key="1">
    <source>
        <dbReference type="EMBL" id="KAJ3483028.1"/>
    </source>
</evidence>
<dbReference type="SUPFAM" id="SSF52343">
    <property type="entry name" value="Ferredoxin reductase-like, C-terminal NADP-linked domain"/>
    <property type="match status" value="1"/>
</dbReference>
<dbReference type="Gene3D" id="2.30.110.10">
    <property type="entry name" value="Electron Transport, Fmn-binding Protein, Chain A"/>
    <property type="match status" value="1"/>
</dbReference>
<reference evidence="1" key="1">
    <citation type="submission" date="2022-07" db="EMBL/GenBank/DDBJ databases">
        <title>Genome Sequence of Physisporinus lineatus.</title>
        <authorList>
            <person name="Buettner E."/>
        </authorList>
    </citation>
    <scope>NUCLEOTIDE SEQUENCE</scope>
    <source>
        <strain evidence="1">VT162</strain>
    </source>
</reference>
<dbReference type="Gene3D" id="3.40.50.80">
    <property type="entry name" value="Nucleotide-binding domain of ferredoxin-NADP reductase (FNR) module"/>
    <property type="match status" value="1"/>
</dbReference>
<evidence type="ECO:0000313" key="2">
    <source>
        <dbReference type="Proteomes" id="UP001212997"/>
    </source>
</evidence>
<comment type="caution">
    <text evidence="1">The sequence shown here is derived from an EMBL/GenBank/DDBJ whole genome shotgun (WGS) entry which is preliminary data.</text>
</comment>
<proteinExistence type="predicted"/>
<organism evidence="1 2">
    <name type="scientific">Meripilus lineatus</name>
    <dbReference type="NCBI Taxonomy" id="2056292"/>
    <lineage>
        <taxon>Eukaryota</taxon>
        <taxon>Fungi</taxon>
        <taxon>Dikarya</taxon>
        <taxon>Basidiomycota</taxon>
        <taxon>Agaricomycotina</taxon>
        <taxon>Agaricomycetes</taxon>
        <taxon>Polyporales</taxon>
        <taxon>Meripilaceae</taxon>
        <taxon>Meripilus</taxon>
    </lineage>
</organism>
<dbReference type="Gene3D" id="2.40.30.10">
    <property type="entry name" value="Translation factors"/>
    <property type="match status" value="1"/>
</dbReference>
<sequence>MAHAVAGWHHGERNIQKKLGVDGPMRQAYTWIDAEMPEQHRKFHTTCLPFLPVTTLDESGRPWSSILAGSQGEIGFISSPSYSDIRMNIKTWDGDPFLKNVKGCGSKKVLLAGIGIELSTRRRNKLAGYITSFEPQGDTARVDVLVNQAIGNCPKYINVRDLEPHPNTSPSIVYENLRLGPADRLPDDLIALIHSSDTTFLGTSYDAPTDEVAFYPSHVGQNHRGGRPGFIRVRPSDGRTVVLPDYSGNRLMTSLGNIEATPLASLTFIDFKNGHILYLTGDARTLVGQDAHNLMPRQNVLTTVNISGYVYVRDAFPLRERPGSEVIRSPYSPPIRLLAEEISSGSVTFDKDISATLTSIKQHSQDLATFTWETSSPVHILPGQTAVMDFTSLLGAQQYAHMAPLKPSSVNDDRIRTWTISSSHLSSEGTSQYSLTMREKPGGAVTGALFSITRKIASVRPELLLDTRVLGLAVKLVGIAGDFHLERPLLGTEDTKPRTVSMLWAAGGIGITPFLSMLSAITSSLNDHVQWDIVMIVSTREPEILLPLIAQALQGPGKPNLRLRIDAFSHDDFTTPALPSPNTFDVTYNKHSGRITRSYLSGISDVVKRTAYVCGPEGFERHVLDVLGDLGIPSAQVKREGFAY</sequence>
<dbReference type="InterPro" id="IPR012349">
    <property type="entry name" value="Split_barrel_FMN-bd"/>
</dbReference>
<evidence type="ECO:0008006" key="3">
    <source>
        <dbReference type="Google" id="ProtNLM"/>
    </source>
</evidence>
<name>A0AAD5YHY1_9APHY</name>
<protein>
    <recommendedName>
        <fullName evidence="3">FAD-binding FR-type domain-containing protein</fullName>
    </recommendedName>
</protein>
<keyword evidence="2" id="KW-1185">Reference proteome</keyword>
<accession>A0AAD5YHY1</accession>
<dbReference type="EMBL" id="JANAWD010000245">
    <property type="protein sequence ID" value="KAJ3483028.1"/>
    <property type="molecule type" value="Genomic_DNA"/>
</dbReference>
<dbReference type="AlphaFoldDB" id="A0AAD5YHY1"/>
<dbReference type="PANTHER" id="PTHR42815:SF2">
    <property type="entry name" value="FAD-BINDING, PUTATIVE (AFU_ORTHOLOGUE AFUA_6G07600)-RELATED"/>
    <property type="match status" value="1"/>
</dbReference>
<gene>
    <name evidence="1" type="ORF">NLI96_g6582</name>
</gene>
<dbReference type="PANTHER" id="PTHR42815">
    <property type="entry name" value="FAD-BINDING, PUTATIVE (AFU_ORTHOLOGUE AFUA_6G07600)-RELATED"/>
    <property type="match status" value="1"/>
</dbReference>
<dbReference type="Proteomes" id="UP001212997">
    <property type="component" value="Unassembled WGS sequence"/>
</dbReference>